<sequence>MWEDLLVKLKLENKENAVSEVHKSANKGDEQLVECSKRNEKRLLDNISKNTAIYNIYNNQRATNITTSVSEPPAQGKSNDVDKLKQTQFINASQFDINELQQSSAFLASKYHTIDIQEKTDAFVKKFKGILFDKNGRSSELLFNFYECCYKFLPRAQPQDKIASYNSALQAFSIFVHLR</sequence>
<organism evidence="3 4">
    <name type="scientific">Escherichia coli</name>
    <dbReference type="NCBI Taxonomy" id="562"/>
    <lineage>
        <taxon>Bacteria</taxon>
        <taxon>Pseudomonadati</taxon>
        <taxon>Pseudomonadota</taxon>
        <taxon>Gammaproteobacteria</taxon>
        <taxon>Enterobacterales</taxon>
        <taxon>Enterobacteriaceae</taxon>
        <taxon>Escherichia</taxon>
    </lineage>
</organism>
<dbReference type="Proteomes" id="UP000254174">
    <property type="component" value="Unassembled WGS sequence"/>
</dbReference>
<dbReference type="Pfam" id="PF17621">
    <property type="entry name" value="DUF5508"/>
    <property type="match status" value="1"/>
</dbReference>
<dbReference type="InterPro" id="IPR035124">
    <property type="entry name" value="DUF5508"/>
</dbReference>
<reference evidence="3 4" key="1">
    <citation type="submission" date="2018-06" db="EMBL/GenBank/DDBJ databases">
        <authorList>
            <consortium name="Pathogen Informatics"/>
            <person name="Doyle S."/>
        </authorList>
    </citation>
    <scope>NUCLEOTIDE SEQUENCE [LARGE SCALE GENOMIC DNA]</scope>
    <source>
        <strain evidence="3 4">NCTC7922</strain>
    </source>
</reference>
<accession>A0A377D6J9</accession>
<feature type="domain" description="YpjCB-like N-terminal" evidence="1">
    <location>
        <begin position="1"/>
        <end position="40"/>
    </location>
</feature>
<protein>
    <submittedName>
        <fullName evidence="3">Uncharacterized protein</fullName>
    </submittedName>
</protein>
<dbReference type="Pfam" id="PF17612">
    <property type="entry name" value="DUF5507"/>
    <property type="match status" value="1"/>
</dbReference>
<feature type="domain" description="YpjCB-like C-terminal" evidence="2">
    <location>
        <begin position="98"/>
        <end position="176"/>
    </location>
</feature>
<dbReference type="EMBL" id="UGFC01000006">
    <property type="protein sequence ID" value="STM16583.1"/>
    <property type="molecule type" value="Genomic_DNA"/>
</dbReference>
<evidence type="ECO:0000313" key="4">
    <source>
        <dbReference type="Proteomes" id="UP000254174"/>
    </source>
</evidence>
<gene>
    <name evidence="3" type="ORF">NCTC7922_02993</name>
</gene>
<dbReference type="AlphaFoldDB" id="A0A377D6J9"/>
<proteinExistence type="predicted"/>
<dbReference type="InterPro" id="IPR020227">
    <property type="entry name" value="DUF5507"/>
</dbReference>
<name>A0A377D6J9_ECOLX</name>
<evidence type="ECO:0000259" key="1">
    <source>
        <dbReference type="Pfam" id="PF17612"/>
    </source>
</evidence>
<evidence type="ECO:0000313" key="3">
    <source>
        <dbReference type="EMBL" id="STM16583.1"/>
    </source>
</evidence>
<evidence type="ECO:0000259" key="2">
    <source>
        <dbReference type="Pfam" id="PF17621"/>
    </source>
</evidence>